<dbReference type="InterPro" id="IPR009057">
    <property type="entry name" value="Homeodomain-like_sf"/>
</dbReference>
<dbReference type="GeneID" id="54422101"/>
<evidence type="ECO:0000259" key="2">
    <source>
        <dbReference type="PROSITE" id="PS50090"/>
    </source>
</evidence>
<evidence type="ECO:0000313" key="3">
    <source>
        <dbReference type="EMBL" id="KAF1809136.1"/>
    </source>
</evidence>
<organism evidence="3">
    <name type="scientific">Eremomyces bilateralis CBS 781.70</name>
    <dbReference type="NCBI Taxonomy" id="1392243"/>
    <lineage>
        <taxon>Eukaryota</taxon>
        <taxon>Fungi</taxon>
        <taxon>Dikarya</taxon>
        <taxon>Ascomycota</taxon>
        <taxon>Pezizomycotina</taxon>
        <taxon>Dothideomycetes</taxon>
        <taxon>Dothideomycetes incertae sedis</taxon>
        <taxon>Eremomycetales</taxon>
        <taxon>Eremomycetaceae</taxon>
        <taxon>Eremomyces</taxon>
    </lineage>
</organism>
<dbReference type="InterPro" id="IPR001005">
    <property type="entry name" value="SANT/Myb"/>
</dbReference>
<feature type="compositionally biased region" description="Basic and acidic residues" evidence="1">
    <location>
        <begin position="30"/>
        <end position="40"/>
    </location>
</feature>
<gene>
    <name evidence="3 5" type="ORF">P152DRAFT_476703</name>
</gene>
<feature type="compositionally biased region" description="Polar residues" evidence="1">
    <location>
        <begin position="41"/>
        <end position="52"/>
    </location>
</feature>
<proteinExistence type="predicted"/>
<name>A0A6G1FTU2_9PEZI</name>
<dbReference type="CDD" id="cd00167">
    <property type="entry name" value="SANT"/>
    <property type="match status" value="1"/>
</dbReference>
<evidence type="ECO:0000313" key="4">
    <source>
        <dbReference type="Proteomes" id="UP000504638"/>
    </source>
</evidence>
<sequence>MTLKPLTAGQWLLTGFLHSHYVNAGVTTRHEFTPNPRRDTTAATTIPMANTPDSEDDSSVGGSDSSVSDDDISDKKYIDQGVEGGTRRRWAPLEEQRLLAYKAEGKPWPWISRKFPDRTPGAVRVRWHMLHRLQEGKNERGNGPT</sequence>
<keyword evidence="4" id="KW-1185">Reference proteome</keyword>
<feature type="region of interest" description="Disordered" evidence="1">
    <location>
        <begin position="30"/>
        <end position="90"/>
    </location>
</feature>
<dbReference type="Proteomes" id="UP000504638">
    <property type="component" value="Unplaced"/>
</dbReference>
<protein>
    <recommendedName>
        <fullName evidence="2">Myb-like domain-containing protein</fullName>
    </recommendedName>
</protein>
<evidence type="ECO:0000256" key="1">
    <source>
        <dbReference type="SAM" id="MobiDB-lite"/>
    </source>
</evidence>
<reference evidence="5" key="2">
    <citation type="submission" date="2020-04" db="EMBL/GenBank/DDBJ databases">
        <authorList>
            <consortium name="NCBI Genome Project"/>
        </authorList>
    </citation>
    <scope>NUCLEOTIDE SEQUENCE</scope>
    <source>
        <strain evidence="5">CBS 781.70</strain>
    </source>
</reference>
<dbReference type="EMBL" id="ML975175">
    <property type="protein sequence ID" value="KAF1809136.1"/>
    <property type="molecule type" value="Genomic_DNA"/>
</dbReference>
<dbReference type="PROSITE" id="PS50090">
    <property type="entry name" value="MYB_LIKE"/>
    <property type="match status" value="1"/>
</dbReference>
<reference evidence="5" key="3">
    <citation type="submission" date="2025-04" db="UniProtKB">
        <authorList>
            <consortium name="RefSeq"/>
        </authorList>
    </citation>
    <scope>IDENTIFICATION</scope>
    <source>
        <strain evidence="5">CBS 781.70</strain>
    </source>
</reference>
<reference evidence="3 5" key="1">
    <citation type="submission" date="2020-01" db="EMBL/GenBank/DDBJ databases">
        <authorList>
            <consortium name="DOE Joint Genome Institute"/>
            <person name="Haridas S."/>
            <person name="Albert R."/>
            <person name="Binder M."/>
            <person name="Bloem J."/>
            <person name="Labutti K."/>
            <person name="Salamov A."/>
            <person name="Andreopoulos B."/>
            <person name="Baker S.E."/>
            <person name="Barry K."/>
            <person name="Bills G."/>
            <person name="Bluhm B.H."/>
            <person name="Cannon C."/>
            <person name="Castanera R."/>
            <person name="Culley D.E."/>
            <person name="Daum C."/>
            <person name="Ezra D."/>
            <person name="Gonzalez J.B."/>
            <person name="Henrissat B."/>
            <person name="Kuo A."/>
            <person name="Liang C."/>
            <person name="Lipzen A."/>
            <person name="Lutzoni F."/>
            <person name="Magnuson J."/>
            <person name="Mondo S."/>
            <person name="Nolan M."/>
            <person name="Ohm R."/>
            <person name="Pangilinan J."/>
            <person name="Park H.-J."/>
            <person name="Ramirez L."/>
            <person name="Alfaro M."/>
            <person name="Sun H."/>
            <person name="Tritt A."/>
            <person name="Yoshinaga Y."/>
            <person name="Zwiers L.-H."/>
            <person name="Turgeon B.G."/>
            <person name="Goodwin S.B."/>
            <person name="Spatafora J.W."/>
            <person name="Crous P.W."/>
            <person name="Grigoriev I.V."/>
        </authorList>
    </citation>
    <scope>NUCLEOTIDE SEQUENCE</scope>
    <source>
        <strain evidence="3 5">CBS 781.70</strain>
    </source>
</reference>
<accession>A0A6G1FTU2</accession>
<evidence type="ECO:0000313" key="5">
    <source>
        <dbReference type="RefSeq" id="XP_033530767.1"/>
    </source>
</evidence>
<dbReference type="OrthoDB" id="3562657at2759"/>
<dbReference type="RefSeq" id="XP_033530767.1">
    <property type="nucleotide sequence ID" value="XM_033681531.1"/>
</dbReference>
<dbReference type="SUPFAM" id="SSF46689">
    <property type="entry name" value="Homeodomain-like"/>
    <property type="match status" value="1"/>
</dbReference>
<feature type="domain" description="Myb-like" evidence="2">
    <location>
        <begin position="87"/>
        <end position="131"/>
    </location>
</feature>
<dbReference type="Gene3D" id="1.10.10.60">
    <property type="entry name" value="Homeodomain-like"/>
    <property type="match status" value="1"/>
</dbReference>
<dbReference type="AlphaFoldDB" id="A0A6G1FTU2"/>